<evidence type="ECO:0000256" key="3">
    <source>
        <dbReference type="ARBA" id="ARBA00023237"/>
    </source>
</evidence>
<gene>
    <name evidence="7" type="ORF">HC231_12945</name>
</gene>
<keyword evidence="2" id="KW-0812">Transmembrane</keyword>
<dbReference type="Pfam" id="PF08479">
    <property type="entry name" value="POTRA_2"/>
    <property type="match status" value="1"/>
</dbReference>
<feature type="region of interest" description="Disordered" evidence="4">
    <location>
        <begin position="1"/>
        <end position="30"/>
    </location>
</feature>
<accession>A0ABX7UYA9</accession>
<feature type="domain" description="Haemolysin activator HlyB C-terminal" evidence="5">
    <location>
        <begin position="172"/>
        <end position="490"/>
    </location>
</feature>
<dbReference type="EMBL" id="CP050854">
    <property type="protein sequence ID" value="QTF10798.1"/>
    <property type="molecule type" value="Genomic_DNA"/>
</dbReference>
<keyword evidence="3" id="KW-0998">Cell outer membrane</keyword>
<evidence type="ECO:0000256" key="2">
    <source>
        <dbReference type="ARBA" id="ARBA00022692"/>
    </source>
</evidence>
<dbReference type="Pfam" id="PF03865">
    <property type="entry name" value="ShlB"/>
    <property type="match status" value="1"/>
</dbReference>
<name>A0ABX7UYA9_9GAMM</name>
<dbReference type="Proteomes" id="UP000671960">
    <property type="component" value="Chromosome"/>
</dbReference>
<keyword evidence="8" id="KW-1185">Reference proteome</keyword>
<evidence type="ECO:0000313" key="7">
    <source>
        <dbReference type="EMBL" id="QTF10798.1"/>
    </source>
</evidence>
<evidence type="ECO:0000256" key="4">
    <source>
        <dbReference type="SAM" id="MobiDB-lite"/>
    </source>
</evidence>
<dbReference type="InterPro" id="IPR005565">
    <property type="entry name" value="Hemolysn_activator_HlyB_C"/>
</dbReference>
<dbReference type="PANTHER" id="PTHR34597">
    <property type="entry name" value="SLR1661 PROTEIN"/>
    <property type="match status" value="1"/>
</dbReference>
<organism evidence="7 8">
    <name type="scientific">Brenneria izadpanahii</name>
    <dbReference type="NCBI Taxonomy" id="2722756"/>
    <lineage>
        <taxon>Bacteria</taxon>
        <taxon>Pseudomonadati</taxon>
        <taxon>Pseudomonadota</taxon>
        <taxon>Gammaproteobacteria</taxon>
        <taxon>Enterobacterales</taxon>
        <taxon>Pectobacteriaceae</taxon>
        <taxon>Brenneria</taxon>
    </lineage>
</organism>
<proteinExistence type="predicted"/>
<dbReference type="PANTHER" id="PTHR34597:SF6">
    <property type="entry name" value="BLR6126 PROTEIN"/>
    <property type="match status" value="1"/>
</dbReference>
<sequence length="528" mass="57437">MPAVSSAEQTQGRDDADASRQDSAAAPDPDAAPRVYISEYIIRGNTVLTNREIEKAVYPFLGPQKTLADVEGAQGALQKVYQDKGYHSVYVALPEQQVQGGVVYLQVTETRVGRVRVVGAKYHSPLKIRDEVPALAEDSVPDFSQVQAELTVINRGGGREVTPTVKEGMVPGTMDVDLNVTDRNPWGGSLTLNNDYSADTEKLRAVATLSNTNLWQQGHSASLTFFTAPEKSDNAKVWSASYAMPLNERWSLRASGYRSDSDVATIGGTNVLGRGHSYGINAVYTLPLADEWLHSFSLGVDLKDFDEEVQFGESGDKVPLRYAPATLSWNGYYLGERRQGNAGLSLVWATSNFFGYGSDESEFDYKRYKADPDFALLKGDFGVTETLAGDWQMALTGGFQMASGPLVSNEQFSAGGASSVRGYLAAEQAGDDGVMWSTEIRTPSLAPYIGAPLSELRLYAFVDGAKIWLRDPLAEQKSRFNMASTGVGAKASAWSWLDGRLDLGWPLTDGADTEKYAPRLHFSVSSNF</sequence>
<evidence type="ECO:0000259" key="6">
    <source>
        <dbReference type="Pfam" id="PF08479"/>
    </source>
</evidence>
<evidence type="ECO:0000313" key="8">
    <source>
        <dbReference type="Proteomes" id="UP000671960"/>
    </source>
</evidence>
<dbReference type="InterPro" id="IPR013686">
    <property type="entry name" value="Polypept-transport_assoc_ShlB"/>
</dbReference>
<dbReference type="InterPro" id="IPR051544">
    <property type="entry name" value="TPS_OM_transporter"/>
</dbReference>
<protein>
    <submittedName>
        <fullName evidence="7">ShlB/FhaC/HecB family hemolysin secretion/activation protein</fullName>
    </submittedName>
</protein>
<keyword evidence="1" id="KW-0472">Membrane</keyword>
<evidence type="ECO:0000256" key="1">
    <source>
        <dbReference type="ARBA" id="ARBA00022452"/>
    </source>
</evidence>
<reference evidence="7 8" key="1">
    <citation type="submission" date="2020-03" db="EMBL/GenBank/DDBJ databases">
        <authorList>
            <person name="Bakhshi Ganjeh M."/>
        </authorList>
    </citation>
    <scope>NUCLEOTIDE SEQUENCE [LARGE SCALE GENOMIC DNA]</scope>
    <source>
        <strain evidence="8">Iran 50</strain>
    </source>
</reference>
<feature type="domain" description="Polypeptide-transport-associated ShlB-type" evidence="6">
    <location>
        <begin position="37"/>
        <end position="109"/>
    </location>
</feature>
<dbReference type="Gene3D" id="2.40.160.50">
    <property type="entry name" value="membrane protein fhac: a member of the omp85/tpsb transporter family"/>
    <property type="match status" value="1"/>
</dbReference>
<evidence type="ECO:0000259" key="5">
    <source>
        <dbReference type="Pfam" id="PF03865"/>
    </source>
</evidence>
<dbReference type="Gene3D" id="3.10.20.310">
    <property type="entry name" value="membrane protein fhac"/>
    <property type="match status" value="1"/>
</dbReference>
<feature type="compositionally biased region" description="Polar residues" evidence="4">
    <location>
        <begin position="1"/>
        <end position="10"/>
    </location>
</feature>
<keyword evidence="1" id="KW-1134">Transmembrane beta strand</keyword>
<feature type="compositionally biased region" description="Basic and acidic residues" evidence="4">
    <location>
        <begin position="11"/>
        <end position="20"/>
    </location>
</feature>
<feature type="compositionally biased region" description="Low complexity" evidence="4">
    <location>
        <begin position="21"/>
        <end position="30"/>
    </location>
</feature>